<gene>
    <name evidence="4" type="primary">Contig9206.g9848</name>
    <name evidence="4" type="ORF">STYLEM_13463</name>
</gene>
<dbReference type="InterPro" id="IPR003819">
    <property type="entry name" value="TauD/TfdA-like"/>
</dbReference>
<dbReference type="InterPro" id="IPR042098">
    <property type="entry name" value="TauD-like_sf"/>
</dbReference>
<dbReference type="Pfam" id="PF02668">
    <property type="entry name" value="TauD"/>
    <property type="match status" value="1"/>
</dbReference>
<proteinExistence type="predicted"/>
<dbReference type="InterPro" id="IPR020471">
    <property type="entry name" value="AKR"/>
</dbReference>
<reference evidence="4 5" key="1">
    <citation type="submission" date="2014-06" db="EMBL/GenBank/DDBJ databases">
        <authorList>
            <person name="Swart Estienne"/>
        </authorList>
    </citation>
    <scope>NUCLEOTIDE SEQUENCE [LARGE SCALE GENOMIC DNA]</scope>
    <source>
        <strain evidence="4 5">130c</strain>
    </source>
</reference>
<dbReference type="InterPro" id="IPR018170">
    <property type="entry name" value="Aldo/ket_reductase_CS"/>
</dbReference>
<dbReference type="SUPFAM" id="SSF51197">
    <property type="entry name" value="Clavaminate synthase-like"/>
    <property type="match status" value="1"/>
</dbReference>
<organism evidence="4 5">
    <name type="scientific">Stylonychia lemnae</name>
    <name type="common">Ciliate</name>
    <dbReference type="NCBI Taxonomy" id="5949"/>
    <lineage>
        <taxon>Eukaryota</taxon>
        <taxon>Sar</taxon>
        <taxon>Alveolata</taxon>
        <taxon>Ciliophora</taxon>
        <taxon>Intramacronucleata</taxon>
        <taxon>Spirotrichea</taxon>
        <taxon>Stichotrichia</taxon>
        <taxon>Sporadotrichida</taxon>
        <taxon>Oxytrichidae</taxon>
        <taxon>Stylonychinae</taxon>
        <taxon>Stylonychia</taxon>
    </lineage>
</organism>
<sequence>MESTDALKLARQLENDLIKIGQMEGQTTVYDAPFPLVLVPAQHKLNFLQLQEFFLKNNEKILECASQYGAVMFKGFDILSPEEWVSVLYKSGLKEVQYIGGAAVRKVVVGNESNELKNLQVVTTNESPASQPIPFHHELAQTPFPPSHICFYSHTKALSGGSTPIIRSDIVIDFIQANYPDLVTRFEKGVKYIRRVPEVDDPSSAIGRSWKSMFKVTNQEEAEEKMKEQEYDWEWIKVEDGTHDCKVISKVLPAVRQSTNGRKTFYNQILAAYTGWVDKRNEYGHAVVFDDGSLIPQDFIVALEKFMNDNACVYEWSEGQFVIIDNSVTYHSRQPFVGRRVVYASIANGKKQIDLNQPSLVLSNGEHMPSIGLGLWKIPNQDCERIVHQALKHGYRCLDSACDYGNEQEVGLGIKKSLDEGVLKREELWITSKLWNTYHRKEHVKAACLRTLKDLGVDYLDLYLIHFPVALKFVPFEQRYPPGWNHHDTPQEQPDMLEDNVPFEETWRAMESLVDEGLVRNIGMCNVGTSLLRDVLNYARIKPTVLQVEMHPYNTQQKLLRFCRMRGIAVTAFSNLGAGSYTTIGMATMEESCLNEQVIKDVANNHNKTPAQVVLRWGLQRGTQIIPKTTHEQRLKENFDLFNFNLSGDEMNALDNLNKNRRFNDPGDFCEAAFKTFFPIYD</sequence>
<feature type="domain" description="TauD/TfdA-like" evidence="3">
    <location>
        <begin position="44"/>
        <end position="341"/>
    </location>
</feature>
<dbReference type="Gene3D" id="3.60.130.10">
    <property type="entry name" value="Clavaminate synthase-like"/>
    <property type="match status" value="1"/>
</dbReference>
<dbReference type="Proteomes" id="UP000039865">
    <property type="component" value="Unassembled WGS sequence"/>
</dbReference>
<evidence type="ECO:0000313" key="5">
    <source>
        <dbReference type="Proteomes" id="UP000039865"/>
    </source>
</evidence>
<accession>A0A078AR21</accession>
<dbReference type="InterPro" id="IPR023210">
    <property type="entry name" value="NADP_OxRdtase_dom"/>
</dbReference>
<dbReference type="PRINTS" id="PR00069">
    <property type="entry name" value="ALDKETRDTASE"/>
</dbReference>
<evidence type="ECO:0000259" key="2">
    <source>
        <dbReference type="Pfam" id="PF00248"/>
    </source>
</evidence>
<dbReference type="InterPro" id="IPR036812">
    <property type="entry name" value="NAD(P)_OxRdtase_dom_sf"/>
</dbReference>
<dbReference type="AlphaFoldDB" id="A0A078AR21"/>
<evidence type="ECO:0000313" key="4">
    <source>
        <dbReference type="EMBL" id="CDW84401.1"/>
    </source>
</evidence>
<dbReference type="EMBL" id="CCKQ01012766">
    <property type="protein sequence ID" value="CDW84401.1"/>
    <property type="molecule type" value="Genomic_DNA"/>
</dbReference>
<protein>
    <submittedName>
        <fullName evidence="4">Aldehyde reductase</fullName>
    </submittedName>
</protein>
<evidence type="ECO:0000256" key="1">
    <source>
        <dbReference type="ARBA" id="ARBA00023002"/>
    </source>
</evidence>
<dbReference type="OrthoDB" id="416253at2759"/>
<dbReference type="InParanoid" id="A0A078AR21"/>
<dbReference type="PROSITE" id="PS00063">
    <property type="entry name" value="ALDOKETO_REDUCTASE_3"/>
    <property type="match status" value="1"/>
</dbReference>
<dbReference type="PANTHER" id="PTHR11732">
    <property type="entry name" value="ALDO/KETO REDUCTASE"/>
    <property type="match status" value="1"/>
</dbReference>
<dbReference type="SUPFAM" id="SSF51430">
    <property type="entry name" value="NAD(P)-linked oxidoreductase"/>
    <property type="match status" value="1"/>
</dbReference>
<keyword evidence="5" id="KW-1185">Reference proteome</keyword>
<dbReference type="Pfam" id="PF00248">
    <property type="entry name" value="Aldo_ket_red"/>
    <property type="match status" value="1"/>
</dbReference>
<keyword evidence="1" id="KW-0560">Oxidoreductase</keyword>
<dbReference type="Gene3D" id="3.20.20.100">
    <property type="entry name" value="NADP-dependent oxidoreductase domain"/>
    <property type="match status" value="1"/>
</dbReference>
<feature type="domain" description="NADP-dependent oxidoreductase" evidence="2">
    <location>
        <begin position="371"/>
        <end position="658"/>
    </location>
</feature>
<evidence type="ECO:0000259" key="3">
    <source>
        <dbReference type="Pfam" id="PF02668"/>
    </source>
</evidence>
<dbReference type="GO" id="GO:0016616">
    <property type="term" value="F:oxidoreductase activity, acting on the CH-OH group of donors, NAD or NADP as acceptor"/>
    <property type="evidence" value="ECO:0007669"/>
    <property type="project" value="UniProtKB-ARBA"/>
</dbReference>
<name>A0A078AR21_STYLE</name>
<dbReference type="FunFam" id="3.20.20.100:FF:000002">
    <property type="entry name" value="2,5-diketo-D-gluconic acid reductase A"/>
    <property type="match status" value="1"/>
</dbReference>